<feature type="transmembrane region" description="Helical" evidence="7">
    <location>
        <begin position="374"/>
        <end position="393"/>
    </location>
</feature>
<dbReference type="SUPFAM" id="SSF103473">
    <property type="entry name" value="MFS general substrate transporter"/>
    <property type="match status" value="1"/>
</dbReference>
<feature type="transmembrane region" description="Helical" evidence="7">
    <location>
        <begin position="150"/>
        <end position="183"/>
    </location>
</feature>
<name>A0AAP5H535_PAEAM</name>
<evidence type="ECO:0000313" key="9">
    <source>
        <dbReference type="Proteomes" id="UP001254832"/>
    </source>
</evidence>
<comment type="subcellular location">
    <subcellularLocation>
        <location evidence="1">Cell membrane</location>
        <topology evidence="1">Multi-pass membrane protein</topology>
    </subcellularLocation>
</comment>
<dbReference type="RefSeq" id="WP_310144886.1">
    <property type="nucleotide sequence ID" value="NZ_JAVDTR010000017.1"/>
</dbReference>
<proteinExistence type="predicted"/>
<organism evidence="8 9">
    <name type="scientific">Paenibacillus amylolyticus</name>
    <dbReference type="NCBI Taxonomy" id="1451"/>
    <lineage>
        <taxon>Bacteria</taxon>
        <taxon>Bacillati</taxon>
        <taxon>Bacillota</taxon>
        <taxon>Bacilli</taxon>
        <taxon>Bacillales</taxon>
        <taxon>Paenibacillaceae</taxon>
        <taxon>Paenibacillus</taxon>
    </lineage>
</organism>
<keyword evidence="2" id="KW-0813">Transport</keyword>
<keyword evidence="4 7" id="KW-0812">Transmembrane</keyword>
<dbReference type="InterPro" id="IPR010290">
    <property type="entry name" value="TM_effector"/>
</dbReference>
<dbReference type="InterPro" id="IPR036259">
    <property type="entry name" value="MFS_trans_sf"/>
</dbReference>
<feature type="transmembrane region" description="Helical" evidence="7">
    <location>
        <begin position="228"/>
        <end position="253"/>
    </location>
</feature>
<dbReference type="Gene3D" id="1.20.1250.20">
    <property type="entry name" value="MFS general substrate transporter like domains"/>
    <property type="match status" value="1"/>
</dbReference>
<gene>
    <name evidence="8" type="ORF">J2W91_005000</name>
</gene>
<feature type="transmembrane region" description="Helical" evidence="7">
    <location>
        <begin position="84"/>
        <end position="113"/>
    </location>
</feature>
<evidence type="ECO:0000256" key="2">
    <source>
        <dbReference type="ARBA" id="ARBA00022448"/>
    </source>
</evidence>
<evidence type="ECO:0000256" key="3">
    <source>
        <dbReference type="ARBA" id="ARBA00022475"/>
    </source>
</evidence>
<keyword evidence="6 7" id="KW-0472">Membrane</keyword>
<accession>A0AAP5H535</accession>
<comment type="caution">
    <text evidence="8">The sequence shown here is derived from an EMBL/GenBank/DDBJ whole genome shotgun (WGS) entry which is preliminary data.</text>
</comment>
<dbReference type="AlphaFoldDB" id="A0AAP5H535"/>
<sequence length="427" mass="46178">MSTRLFNRNFNILLSGMFVKGIGTGVYEVAGMLLVLAISGNVFYSGLAYFAISAADCLGFLIAPFANYVSYKKSLVFCEFLKSALLFSIPLFAVLFGLNVFYCILVLFIVAMISQFTYPVESTVIPSIVPQDSLVQANSYLNTLRESMNIVFLAVAGIVVAFIGPVQAILITAICHLCTSLIYTLYRFDFQKTDEKEQPEISKWLQNYKQDFMAGIRYITGSSIIPHLVVACFFVNFFIAAMFATLPAFALMQGGSESYYGYYMAAMSVGLLCGAVITPRVGKFPFGKLTVLCGVSSGLLWVGASLLPVIPSIALYGAGFVTIGIFNVLMFSAIQRQIETSMIGRVITVVSSAAAFSMPIGALVGGAIGSISPLYSILLGGIAMVIFGVYWLVSGVLRRLPSIDQLELSETAAIPTSYHEPVKDAHA</sequence>
<feature type="transmembrane region" description="Helical" evidence="7">
    <location>
        <begin position="12"/>
        <end position="36"/>
    </location>
</feature>
<dbReference type="CDD" id="cd06173">
    <property type="entry name" value="MFS_MefA_like"/>
    <property type="match status" value="1"/>
</dbReference>
<feature type="transmembrane region" description="Helical" evidence="7">
    <location>
        <begin position="313"/>
        <end position="334"/>
    </location>
</feature>
<reference evidence="8" key="1">
    <citation type="submission" date="2023-07" db="EMBL/GenBank/DDBJ databases">
        <title>Sorghum-associated microbial communities from plants grown in Nebraska, USA.</title>
        <authorList>
            <person name="Schachtman D."/>
        </authorList>
    </citation>
    <scope>NUCLEOTIDE SEQUENCE</scope>
    <source>
        <strain evidence="8">BE80</strain>
    </source>
</reference>
<evidence type="ECO:0000256" key="5">
    <source>
        <dbReference type="ARBA" id="ARBA00022989"/>
    </source>
</evidence>
<dbReference type="GO" id="GO:0005886">
    <property type="term" value="C:plasma membrane"/>
    <property type="evidence" value="ECO:0007669"/>
    <property type="project" value="UniProtKB-SubCell"/>
</dbReference>
<dbReference type="PANTHER" id="PTHR23513:SF6">
    <property type="entry name" value="MAJOR FACILITATOR SUPERFAMILY ASSOCIATED DOMAIN-CONTAINING PROTEIN"/>
    <property type="match status" value="1"/>
</dbReference>
<feature type="transmembrane region" description="Helical" evidence="7">
    <location>
        <begin position="289"/>
        <end position="307"/>
    </location>
</feature>
<evidence type="ECO:0000313" key="8">
    <source>
        <dbReference type="EMBL" id="MDR6726489.1"/>
    </source>
</evidence>
<feature type="transmembrane region" description="Helical" evidence="7">
    <location>
        <begin position="42"/>
        <end position="63"/>
    </location>
</feature>
<dbReference type="Proteomes" id="UP001254832">
    <property type="component" value="Unassembled WGS sequence"/>
</dbReference>
<dbReference type="EMBL" id="JAVDTR010000017">
    <property type="protein sequence ID" value="MDR6726489.1"/>
    <property type="molecule type" value="Genomic_DNA"/>
</dbReference>
<feature type="transmembrane region" description="Helical" evidence="7">
    <location>
        <begin position="346"/>
        <end position="368"/>
    </location>
</feature>
<dbReference type="Pfam" id="PF05977">
    <property type="entry name" value="MFS_3"/>
    <property type="match status" value="1"/>
</dbReference>
<evidence type="ECO:0000256" key="7">
    <source>
        <dbReference type="SAM" id="Phobius"/>
    </source>
</evidence>
<dbReference type="PANTHER" id="PTHR23513">
    <property type="entry name" value="INTEGRAL MEMBRANE EFFLUX PROTEIN-RELATED"/>
    <property type="match status" value="1"/>
</dbReference>
<evidence type="ECO:0000256" key="6">
    <source>
        <dbReference type="ARBA" id="ARBA00023136"/>
    </source>
</evidence>
<protein>
    <submittedName>
        <fullName evidence="8">MFS family permease</fullName>
    </submittedName>
</protein>
<feature type="transmembrane region" description="Helical" evidence="7">
    <location>
        <begin position="259"/>
        <end position="277"/>
    </location>
</feature>
<keyword evidence="5 7" id="KW-1133">Transmembrane helix</keyword>
<evidence type="ECO:0000256" key="4">
    <source>
        <dbReference type="ARBA" id="ARBA00022692"/>
    </source>
</evidence>
<evidence type="ECO:0000256" key="1">
    <source>
        <dbReference type="ARBA" id="ARBA00004651"/>
    </source>
</evidence>
<keyword evidence="3" id="KW-1003">Cell membrane</keyword>